<accession>A0ABU0GVQ3</accession>
<evidence type="ECO:0000313" key="3">
    <source>
        <dbReference type="Proteomes" id="UP001241988"/>
    </source>
</evidence>
<comment type="caution">
    <text evidence="2">The sequence shown here is derived from an EMBL/GenBank/DDBJ whole genome shotgun (WGS) entry which is preliminary data.</text>
</comment>
<evidence type="ECO:0000313" key="2">
    <source>
        <dbReference type="EMBL" id="MDQ0429452.1"/>
    </source>
</evidence>
<keyword evidence="1" id="KW-0812">Transmembrane</keyword>
<dbReference type="RefSeq" id="WP_308787534.1">
    <property type="nucleotide sequence ID" value="NZ_JAUSWB010000005.1"/>
</dbReference>
<organism evidence="2 3">
    <name type="scientific">Planomicrobium stackebrandtii</name>
    <dbReference type="NCBI Taxonomy" id="253160"/>
    <lineage>
        <taxon>Bacteria</taxon>
        <taxon>Bacillati</taxon>
        <taxon>Bacillota</taxon>
        <taxon>Bacilli</taxon>
        <taxon>Bacillales</taxon>
        <taxon>Caryophanaceae</taxon>
        <taxon>Planomicrobium</taxon>
    </lineage>
</organism>
<evidence type="ECO:0000256" key="1">
    <source>
        <dbReference type="SAM" id="Phobius"/>
    </source>
</evidence>
<dbReference type="Proteomes" id="UP001241988">
    <property type="component" value="Unassembled WGS sequence"/>
</dbReference>
<protein>
    <submittedName>
        <fullName evidence="2">Uncharacterized protein</fullName>
    </submittedName>
</protein>
<keyword evidence="3" id="KW-1185">Reference proteome</keyword>
<proteinExistence type="predicted"/>
<gene>
    <name evidence="2" type="ORF">QOZ98_002280</name>
</gene>
<keyword evidence="1" id="KW-1133">Transmembrane helix</keyword>
<name>A0ABU0GVQ3_9BACL</name>
<keyword evidence="1" id="KW-0472">Membrane</keyword>
<dbReference type="EMBL" id="JAUSWB010000005">
    <property type="protein sequence ID" value="MDQ0429452.1"/>
    <property type="molecule type" value="Genomic_DNA"/>
</dbReference>
<reference evidence="2 3" key="1">
    <citation type="submission" date="2023-07" db="EMBL/GenBank/DDBJ databases">
        <title>Genomic Encyclopedia of Type Strains, Phase IV (KMG-IV): sequencing the most valuable type-strain genomes for metagenomic binning, comparative biology and taxonomic classification.</title>
        <authorList>
            <person name="Goeker M."/>
        </authorList>
    </citation>
    <scope>NUCLEOTIDE SEQUENCE [LARGE SCALE GENOMIC DNA]</scope>
    <source>
        <strain evidence="2 3">DSM 16419</strain>
    </source>
</reference>
<feature type="transmembrane region" description="Helical" evidence="1">
    <location>
        <begin position="35"/>
        <end position="55"/>
    </location>
</feature>
<sequence>MNAQLDRRNTHSFVFYCGGLSLFTFEKENDEVMQLVFNSFTVSLAGTGAIFRYWVYRIEHLLVQ</sequence>